<reference evidence="2 3" key="1">
    <citation type="submission" date="2023-03" db="EMBL/GenBank/DDBJ databases">
        <title>WGS of Methanotrichaceae archaeon Mx.</title>
        <authorList>
            <person name="Sorokin D.Y."/>
            <person name="Merkel A.Y."/>
        </authorList>
    </citation>
    <scope>NUCLEOTIDE SEQUENCE [LARGE SCALE GENOMIC DNA]</scope>
    <source>
        <strain evidence="2 3">Mx</strain>
    </source>
</reference>
<comment type="caution">
    <text evidence="2">The sequence shown here is derived from an EMBL/GenBank/DDBJ whole genome shotgun (WGS) entry which is preliminary data.</text>
</comment>
<name>A0ABT5X5V7_9EURY</name>
<organism evidence="2 3">
    <name type="scientific">Candidatus Methanocrinis natronophilus</name>
    <dbReference type="NCBI Taxonomy" id="3033396"/>
    <lineage>
        <taxon>Archaea</taxon>
        <taxon>Methanobacteriati</taxon>
        <taxon>Methanobacteriota</taxon>
        <taxon>Stenosarchaea group</taxon>
        <taxon>Methanomicrobia</taxon>
        <taxon>Methanotrichales</taxon>
        <taxon>Methanotrichaceae</taxon>
        <taxon>Methanocrinis</taxon>
    </lineage>
</organism>
<dbReference type="Proteomes" id="UP001220010">
    <property type="component" value="Unassembled WGS sequence"/>
</dbReference>
<dbReference type="EMBL" id="JARFPK010000007">
    <property type="protein sequence ID" value="MDF0590069.1"/>
    <property type="molecule type" value="Genomic_DNA"/>
</dbReference>
<accession>A0ABT5X5V7</accession>
<keyword evidence="3" id="KW-1185">Reference proteome</keyword>
<sequence length="301" mass="33117">MSGNFTNFEQTPTDRPFSIKVFCPDGNPAGLRIVSKSNWTGVGLVCPRPLLPTVRGRKEFTQPGVYVLVGPPEEGELPKIYVGEGDAVGPRLEQHYANREFWTWAVFFVATDGSLNKAHVQHLEARLLDMARQAKRSALENMNSPQMPALSEADAADAESFLADMLSIFPLLGLTVFEKALGTKVRSRRIFSIEAKGISAKGYEIPEGFLVLQGSKAVSSEVASIHRYLSDLRRDLRSQGVLIPSGDNLEFSQEYLFNSPSTAAGVVQGRSANGRIDWKDNRGRTLREVQEEKMGSDLSIG</sequence>
<gene>
    <name evidence="2" type="ORF">P0O15_02605</name>
</gene>
<protein>
    <submittedName>
        <fullName evidence="2">GIY-YIG nuclease family protein</fullName>
    </submittedName>
</protein>
<proteinExistence type="predicted"/>
<dbReference type="CDD" id="cd10447">
    <property type="entry name" value="GIY-YIG_unchar_2"/>
    <property type="match status" value="1"/>
</dbReference>
<dbReference type="Pfam" id="PF14267">
    <property type="entry name" value="DUF4357"/>
    <property type="match status" value="1"/>
</dbReference>
<evidence type="ECO:0000313" key="3">
    <source>
        <dbReference type="Proteomes" id="UP001220010"/>
    </source>
</evidence>
<dbReference type="RefSeq" id="WP_316965830.1">
    <property type="nucleotide sequence ID" value="NZ_JARFPK010000007.1"/>
</dbReference>
<dbReference type="InterPro" id="IPR025579">
    <property type="entry name" value="DUF4357"/>
</dbReference>
<feature type="domain" description="DUF4357" evidence="1">
    <location>
        <begin position="233"/>
        <end position="286"/>
    </location>
</feature>
<evidence type="ECO:0000259" key="1">
    <source>
        <dbReference type="Pfam" id="PF14267"/>
    </source>
</evidence>
<evidence type="ECO:0000313" key="2">
    <source>
        <dbReference type="EMBL" id="MDF0590069.1"/>
    </source>
</evidence>